<comment type="caution">
    <text evidence="4">The sequence shown here is derived from an EMBL/GenBank/DDBJ whole genome shotgun (WGS) entry which is preliminary data.</text>
</comment>
<accession>A0A8J7RHL6</accession>
<comment type="similarity">
    <text evidence="1 2">Belongs to the UPF0251 family.</text>
</comment>
<organism evidence="4 5">
    <name type="scientific">Methanococcus voltae</name>
    <dbReference type="NCBI Taxonomy" id="2188"/>
    <lineage>
        <taxon>Archaea</taxon>
        <taxon>Methanobacteriati</taxon>
        <taxon>Methanobacteriota</taxon>
        <taxon>Methanomada group</taxon>
        <taxon>Methanococci</taxon>
        <taxon>Methanococcales</taxon>
        <taxon>Methanococcaceae</taxon>
        <taxon>Methanococcus</taxon>
    </lineage>
</organism>
<protein>
    <recommendedName>
        <fullName evidence="2">UPF0251 protein J3E07_000454</fullName>
    </recommendedName>
</protein>
<evidence type="ECO:0000256" key="2">
    <source>
        <dbReference type="HAMAP-Rule" id="MF_00674"/>
    </source>
</evidence>
<evidence type="ECO:0000256" key="1">
    <source>
        <dbReference type="ARBA" id="ARBA00009350"/>
    </source>
</evidence>
<gene>
    <name evidence="4" type="ORF">J3E07_000454</name>
</gene>
<dbReference type="EMBL" id="JAGGMV010000001">
    <property type="protein sequence ID" value="MBP2201056.1"/>
    <property type="molecule type" value="Genomic_DNA"/>
</dbReference>
<evidence type="ECO:0000256" key="3">
    <source>
        <dbReference type="SAM" id="MobiDB-lite"/>
    </source>
</evidence>
<name>A0A8J7RHL6_METVO</name>
<dbReference type="PANTHER" id="PTHR37478">
    <property type="match status" value="1"/>
</dbReference>
<evidence type="ECO:0000313" key="4">
    <source>
        <dbReference type="EMBL" id="MBP2201056.1"/>
    </source>
</evidence>
<dbReference type="InterPro" id="IPR002852">
    <property type="entry name" value="UPF0251"/>
</dbReference>
<evidence type="ECO:0000313" key="5">
    <source>
        <dbReference type="Proteomes" id="UP000740329"/>
    </source>
</evidence>
<dbReference type="Pfam" id="PF02001">
    <property type="entry name" value="DUF134"/>
    <property type="match status" value="1"/>
</dbReference>
<dbReference type="GO" id="GO:0003677">
    <property type="term" value="F:DNA binding"/>
    <property type="evidence" value="ECO:0007669"/>
    <property type="project" value="UniProtKB-KW"/>
</dbReference>
<proteinExistence type="inferred from homology"/>
<feature type="region of interest" description="Disordered" evidence="3">
    <location>
        <begin position="1"/>
        <end position="65"/>
    </location>
</feature>
<dbReference type="AlphaFoldDB" id="A0A8J7RHL6"/>
<reference evidence="4" key="1">
    <citation type="submission" date="2021-03" db="EMBL/GenBank/DDBJ databases">
        <title>Genomic Encyclopedia of Type Strains, Phase IV (KMG-V): Genome sequencing to study the core and pangenomes of soil and plant-associated prokaryotes.</title>
        <authorList>
            <person name="Whitman W."/>
        </authorList>
    </citation>
    <scope>NUCLEOTIDE SEQUENCE</scope>
    <source>
        <strain evidence="4">C4</strain>
    </source>
</reference>
<dbReference type="PANTHER" id="PTHR37478:SF2">
    <property type="entry name" value="UPF0251 PROTEIN TK0562"/>
    <property type="match status" value="1"/>
</dbReference>
<feature type="compositionally biased region" description="Basic and acidic residues" evidence="3">
    <location>
        <begin position="12"/>
        <end position="60"/>
    </location>
</feature>
<sequence length="182" mass="20995">MKKNESNICIVDESKEGKIDDSDLDNQKCLKNEKENKENKENNKEKETEKKIDAKPDEKKGRPKIPRLISEEPKFETFKPLGTPRYDLETLKLTVEELESIRLVDYIGYAHEDAAASMGISRRVFWNILKSARQKISDALINGKMLQIGGGHYRLRNCGNTCSGGRCSYRVRQCNWKDRKDI</sequence>
<dbReference type="Proteomes" id="UP000740329">
    <property type="component" value="Unassembled WGS sequence"/>
</dbReference>
<dbReference type="HAMAP" id="MF_00674">
    <property type="entry name" value="UPF0251"/>
    <property type="match status" value="1"/>
</dbReference>
<keyword evidence="4" id="KW-0238">DNA-binding</keyword>